<comment type="caution">
    <text evidence="2">The sequence shown here is derived from an EMBL/GenBank/DDBJ whole genome shotgun (WGS) entry which is preliminary data.</text>
</comment>
<accession>A0A226DJ89</accession>
<evidence type="ECO:0008006" key="4">
    <source>
        <dbReference type="Google" id="ProtNLM"/>
    </source>
</evidence>
<sequence length="193" mass="21895">MPKFSKTRRNLNPLLLISILTQCRVVFGLDCYVCLTSQHPGCPHNDSYLVRDCSHEKAKSFFSRLSTIEESDLNSQVDDDIVVPSAIETDEMMVPVCRKTSFYVRTSFLTKSKDIAIEKRMIHPRIHFTCGVAIKSKSDVCTTRNSPDIRSSQCSCVKDLCNGSARSFSFLDYLKHTHFLMEIIILSVGYIVN</sequence>
<evidence type="ECO:0000256" key="1">
    <source>
        <dbReference type="SAM" id="SignalP"/>
    </source>
</evidence>
<reference evidence="2 3" key="1">
    <citation type="submission" date="2015-12" db="EMBL/GenBank/DDBJ databases">
        <title>The genome of Folsomia candida.</title>
        <authorList>
            <person name="Faddeeva A."/>
            <person name="Derks M.F."/>
            <person name="Anvar Y."/>
            <person name="Smit S."/>
            <person name="Van Straalen N."/>
            <person name="Roelofs D."/>
        </authorList>
    </citation>
    <scope>NUCLEOTIDE SEQUENCE [LARGE SCALE GENOMIC DNA]</scope>
    <source>
        <strain evidence="2 3">VU population</strain>
        <tissue evidence="2">Whole body</tissue>
    </source>
</reference>
<feature type="chain" id="PRO_5012601363" description="Protein quiver" evidence="1">
    <location>
        <begin position="29"/>
        <end position="193"/>
    </location>
</feature>
<protein>
    <recommendedName>
        <fullName evidence="4">Protein quiver</fullName>
    </recommendedName>
</protein>
<feature type="signal peptide" evidence="1">
    <location>
        <begin position="1"/>
        <end position="28"/>
    </location>
</feature>
<evidence type="ECO:0000313" key="2">
    <source>
        <dbReference type="EMBL" id="OXA44256.1"/>
    </source>
</evidence>
<dbReference type="AlphaFoldDB" id="A0A226DJ89"/>
<organism evidence="2 3">
    <name type="scientific">Folsomia candida</name>
    <name type="common">Springtail</name>
    <dbReference type="NCBI Taxonomy" id="158441"/>
    <lineage>
        <taxon>Eukaryota</taxon>
        <taxon>Metazoa</taxon>
        <taxon>Ecdysozoa</taxon>
        <taxon>Arthropoda</taxon>
        <taxon>Hexapoda</taxon>
        <taxon>Collembola</taxon>
        <taxon>Entomobryomorpha</taxon>
        <taxon>Isotomoidea</taxon>
        <taxon>Isotomidae</taxon>
        <taxon>Proisotominae</taxon>
        <taxon>Folsomia</taxon>
    </lineage>
</organism>
<evidence type="ECO:0000313" key="3">
    <source>
        <dbReference type="Proteomes" id="UP000198287"/>
    </source>
</evidence>
<dbReference type="Proteomes" id="UP000198287">
    <property type="component" value="Unassembled WGS sequence"/>
</dbReference>
<name>A0A226DJ89_FOLCA</name>
<keyword evidence="1" id="KW-0732">Signal</keyword>
<proteinExistence type="predicted"/>
<dbReference type="EMBL" id="LNIX01000019">
    <property type="protein sequence ID" value="OXA44256.1"/>
    <property type="molecule type" value="Genomic_DNA"/>
</dbReference>
<gene>
    <name evidence="2" type="ORF">Fcan01_20673</name>
</gene>
<keyword evidence="3" id="KW-1185">Reference proteome</keyword>